<keyword evidence="3" id="KW-1185">Reference proteome</keyword>
<evidence type="ECO:0008006" key="4">
    <source>
        <dbReference type="Google" id="ProtNLM"/>
    </source>
</evidence>
<sequence length="653" mass="73449">MAPYFGRIIPRGPQLKYFVRRSPRQLWQLPGVQFSRTFFLRPVQSGNGSINETQRRYLSSSSPLCNNSPKPGIDALPHCCCPGCGGYAQNVSPGEPGYYSLRRKTARRVLHEARQETGDVDTTVQLLDVIQHLLSEPKGKEGEPKPGQDEHGERTTEQDTDSTPRSPMPICDRCHDIIHHNRYVPAVQPTIDSIGAYLDESPYKHNRIYHILDAADFPMSLIDNIYDALSVQEQRSPNRRAPTEKYRKGKKLSTISFVITRSDLLGPNKEKVDSKMEYIRSVLRDTLKQSTEDIRLGNVHMISAHRGWWTKNVKEEIKEHGNGIWVVGKANVGKSSFIEACFPKNADSEGKVANLVERRQAESSFSLYADDATGDVDSLLPPAPEEVPFPLLPVISSMSGTTASPIRIPFGRGGGEMIDLPGLRRGGLTDYVRENYKRDMIMMSRIKPKRYSVKPDQSLLIGGGLIRIRSVNPDDILMAASFVPIESHITNTEKALEMQTEQRRYPGEIIMQRGIGNTISSAGIFELKWDVTQSHLPKKIEKAVENKQIKMPFVPYRVMGADILIEGCGWIELTAQIRTRSLEGDSPRSLPQVEVFSPNGKHIGVRRPIECWTFIAEKIAMDKRKAGPRGRQSINRQKRANHTSKLRTATLEH</sequence>
<dbReference type="Proteomes" id="UP000327118">
    <property type="component" value="Unassembled WGS sequence"/>
</dbReference>
<dbReference type="OrthoDB" id="1696305at2759"/>
<gene>
    <name evidence="2" type="ORF">BDV28DRAFT_29894</name>
</gene>
<feature type="compositionally biased region" description="Basic residues" evidence="1">
    <location>
        <begin position="636"/>
        <end position="645"/>
    </location>
</feature>
<dbReference type="PANTHER" id="PTHR46434:SF1">
    <property type="entry name" value="GENETIC INTERACTOR OF PROHIBITINS 3, MITOCHONDRIAL"/>
    <property type="match status" value="1"/>
</dbReference>
<dbReference type="Gene3D" id="3.40.50.300">
    <property type="entry name" value="P-loop containing nucleotide triphosphate hydrolases"/>
    <property type="match status" value="1"/>
</dbReference>
<name>A0A5N6YZK0_9EURO</name>
<dbReference type="InterPro" id="IPR027417">
    <property type="entry name" value="P-loop_NTPase"/>
</dbReference>
<dbReference type="PANTHER" id="PTHR46434">
    <property type="entry name" value="GENETIC INTERACTOR OF PROHIBITINS 3, MITOCHONDRIAL"/>
    <property type="match status" value="1"/>
</dbReference>
<dbReference type="SUPFAM" id="SSF52540">
    <property type="entry name" value="P-loop containing nucleoside triphosphate hydrolases"/>
    <property type="match status" value="1"/>
</dbReference>
<dbReference type="GO" id="GO:0005739">
    <property type="term" value="C:mitochondrion"/>
    <property type="evidence" value="ECO:0007669"/>
    <property type="project" value="TreeGrafter"/>
</dbReference>
<protein>
    <recommendedName>
        <fullName evidence="4">G domain-containing protein</fullName>
    </recommendedName>
</protein>
<evidence type="ECO:0000313" key="2">
    <source>
        <dbReference type="EMBL" id="KAE8350851.1"/>
    </source>
</evidence>
<accession>A0A5N6YZK0</accession>
<feature type="region of interest" description="Disordered" evidence="1">
    <location>
        <begin position="623"/>
        <end position="653"/>
    </location>
</feature>
<dbReference type="InterPro" id="IPR050896">
    <property type="entry name" value="Mito_lipid_metab_GTPase"/>
</dbReference>
<organism evidence="2 3">
    <name type="scientific">Aspergillus coremiiformis</name>
    <dbReference type="NCBI Taxonomy" id="138285"/>
    <lineage>
        <taxon>Eukaryota</taxon>
        <taxon>Fungi</taxon>
        <taxon>Dikarya</taxon>
        <taxon>Ascomycota</taxon>
        <taxon>Pezizomycotina</taxon>
        <taxon>Eurotiomycetes</taxon>
        <taxon>Eurotiomycetidae</taxon>
        <taxon>Eurotiales</taxon>
        <taxon>Aspergillaceae</taxon>
        <taxon>Aspergillus</taxon>
        <taxon>Aspergillus subgen. Circumdati</taxon>
    </lineage>
</organism>
<dbReference type="EMBL" id="ML739200">
    <property type="protein sequence ID" value="KAE8350851.1"/>
    <property type="molecule type" value="Genomic_DNA"/>
</dbReference>
<evidence type="ECO:0000256" key="1">
    <source>
        <dbReference type="SAM" id="MobiDB-lite"/>
    </source>
</evidence>
<evidence type="ECO:0000313" key="3">
    <source>
        <dbReference type="Proteomes" id="UP000327118"/>
    </source>
</evidence>
<dbReference type="AlphaFoldDB" id="A0A5N6YZK0"/>
<feature type="compositionally biased region" description="Basic and acidic residues" evidence="1">
    <location>
        <begin position="135"/>
        <end position="157"/>
    </location>
</feature>
<proteinExistence type="predicted"/>
<feature type="region of interest" description="Disordered" evidence="1">
    <location>
        <begin position="134"/>
        <end position="168"/>
    </location>
</feature>
<reference evidence="3" key="1">
    <citation type="submission" date="2019-04" db="EMBL/GenBank/DDBJ databases">
        <title>Friends and foes A comparative genomics studyof 23 Aspergillus species from section Flavi.</title>
        <authorList>
            <consortium name="DOE Joint Genome Institute"/>
            <person name="Kjaerbolling I."/>
            <person name="Vesth T."/>
            <person name="Frisvad J.C."/>
            <person name="Nybo J.L."/>
            <person name="Theobald S."/>
            <person name="Kildgaard S."/>
            <person name="Isbrandt T."/>
            <person name="Kuo A."/>
            <person name="Sato A."/>
            <person name="Lyhne E.K."/>
            <person name="Kogle M.E."/>
            <person name="Wiebenga A."/>
            <person name="Kun R.S."/>
            <person name="Lubbers R.J."/>
            <person name="Makela M.R."/>
            <person name="Barry K."/>
            <person name="Chovatia M."/>
            <person name="Clum A."/>
            <person name="Daum C."/>
            <person name="Haridas S."/>
            <person name="He G."/>
            <person name="LaButti K."/>
            <person name="Lipzen A."/>
            <person name="Mondo S."/>
            <person name="Riley R."/>
            <person name="Salamov A."/>
            <person name="Simmons B.A."/>
            <person name="Magnuson J.K."/>
            <person name="Henrissat B."/>
            <person name="Mortensen U.H."/>
            <person name="Larsen T.O."/>
            <person name="Devries R.P."/>
            <person name="Grigoriev I.V."/>
            <person name="Machida M."/>
            <person name="Baker S.E."/>
            <person name="Andersen M.R."/>
        </authorList>
    </citation>
    <scope>NUCLEOTIDE SEQUENCE [LARGE SCALE GENOMIC DNA]</scope>
    <source>
        <strain evidence="3">CBS 553.77</strain>
    </source>
</reference>